<proteinExistence type="predicted"/>
<sequence length="875" mass="98039">MSCLKLFKLSKNKSECEIIKKPKKIKQSKTDSKWGWIIVASSFLIQLIIDGTLSGYGVLYLSLRNDEVFISANYSQTILSLPGTIQPGFFLCTGAFVSPLIRMFGFRISGCFGAFLLGFGMSVASYLNNIHAFTIFYGIVSGSGFGILMVCAIVAVNYYFDRYRGIASGIAMSGAGIGTLSIPVLYNWIMPIKGWRLSLLMYSLTVGLLTALASLTFKPFITSNVDSDAEFTEQSVIVEEMKINNPDEICVMKNIPEIQCFEEKTLQSDEIINPNRTGDIIIQSNGKLDESTLQVIKNSTKEESEEINEPNGPASSDREKSQLNIDACDKLLRDSNTKKERKISIGFTNALRQFLLNQKDLPASSENASDVGEEGAEEDDDDTESTVGSRLWKSSLGFKQSKPSYKTSRQLNKPECDHVKRIRRMTTTTDSHGYDPIHYSNHVITPVKKTRRKQFMSQFSTPFDKPDAFYSASLANLNPRSSQILVAYKKSICTTTNPYSKGLTSLHSSKPSLIYLTNEPMSKKRSTTDFISSNMSIQSFSTSMSNRQYDQESLQPPLPSQHQQQQHQQQQMEQLTSFDNQIFKSTRSNIFSECDVIPEEELFTTTTNNNNKLENYRCTVETEYPTKMPFIYQPQRYLITFGQRTIKLFDLGLFTEMSFLYLIGIGITSQLAYFIPYVYLIDCAISYGMEQDRAVIIVMILSILHTIGRVISGIMANIFHFDSVYLSGLSTFIGGLAHLLLVFILPRTFTWYAIYASVYGLCSGIPIPLIPILLVRFSGLERLTTSFSNLNLLKGISSMVGPVIAISIVEQTGQKDYYFLVAGICYITSALLHLGLCRYPCCKIPQSVDEDDFEDPYAVCCSCMTKGQSTEKTNA</sequence>
<keyword evidence="3" id="KW-1185">Reference proteome</keyword>
<keyword evidence="2" id="KW-0812">Transmembrane</keyword>
<feature type="transmembrane region" description="Helical" evidence="2">
    <location>
        <begin position="752"/>
        <end position="772"/>
    </location>
</feature>
<feature type="transmembrane region" description="Helical" evidence="2">
    <location>
        <begin position="134"/>
        <end position="160"/>
    </location>
</feature>
<feature type="transmembrane region" description="Helical" evidence="2">
    <location>
        <begin position="34"/>
        <end position="59"/>
    </location>
</feature>
<feature type="transmembrane region" description="Helical" evidence="2">
    <location>
        <begin position="817"/>
        <end position="836"/>
    </location>
</feature>
<feature type="transmembrane region" description="Helical" evidence="2">
    <location>
        <begin position="166"/>
        <end position="187"/>
    </location>
</feature>
<reference evidence="4" key="2">
    <citation type="submission" date="2023-11" db="UniProtKB">
        <authorList>
            <consortium name="WormBaseParasite"/>
        </authorList>
    </citation>
    <scope>IDENTIFICATION</scope>
</reference>
<dbReference type="PANTHER" id="PTHR11360">
    <property type="entry name" value="MONOCARBOXYLATE TRANSPORTER"/>
    <property type="match status" value="1"/>
</dbReference>
<feature type="transmembrane region" description="Helical" evidence="2">
    <location>
        <begin position="104"/>
        <end position="127"/>
    </location>
</feature>
<feature type="compositionally biased region" description="Polar residues" evidence="1">
    <location>
        <begin position="397"/>
        <end position="411"/>
    </location>
</feature>
<keyword evidence="2" id="KW-0472">Membrane</keyword>
<reference evidence="3" key="1">
    <citation type="submission" date="2022-06" db="EMBL/GenBank/DDBJ databases">
        <authorList>
            <person name="Berger JAMES D."/>
            <person name="Berger JAMES D."/>
        </authorList>
    </citation>
    <scope>NUCLEOTIDE SEQUENCE [LARGE SCALE GENOMIC DNA]</scope>
</reference>
<feature type="region of interest" description="Disordered" evidence="1">
    <location>
        <begin position="541"/>
        <end position="573"/>
    </location>
</feature>
<dbReference type="WBParaSite" id="TREG1_105630.1">
    <property type="protein sequence ID" value="TREG1_105630.1"/>
    <property type="gene ID" value="TREG1_105630"/>
</dbReference>
<dbReference type="Proteomes" id="UP000050795">
    <property type="component" value="Unassembled WGS sequence"/>
</dbReference>
<evidence type="ECO:0000313" key="4">
    <source>
        <dbReference type="WBParaSite" id="TREG1_105630.1"/>
    </source>
</evidence>
<dbReference type="GO" id="GO:0008028">
    <property type="term" value="F:monocarboxylic acid transmembrane transporter activity"/>
    <property type="evidence" value="ECO:0007669"/>
    <property type="project" value="TreeGrafter"/>
</dbReference>
<feature type="transmembrane region" description="Helical" evidence="2">
    <location>
        <begin position="725"/>
        <end position="745"/>
    </location>
</feature>
<keyword evidence="2" id="KW-1133">Transmembrane helix</keyword>
<dbReference type="Gene3D" id="1.20.1250.20">
    <property type="entry name" value="MFS general substrate transporter like domains"/>
    <property type="match status" value="2"/>
</dbReference>
<dbReference type="SUPFAM" id="SSF103473">
    <property type="entry name" value="MFS general substrate transporter"/>
    <property type="match status" value="2"/>
</dbReference>
<feature type="region of interest" description="Disordered" evidence="1">
    <location>
        <begin position="361"/>
        <end position="421"/>
    </location>
</feature>
<dbReference type="AlphaFoldDB" id="A0AA85IS21"/>
<feature type="transmembrane region" description="Helical" evidence="2">
    <location>
        <begin position="199"/>
        <end position="217"/>
    </location>
</feature>
<protein>
    <recommendedName>
        <fullName evidence="5">MFS domain-containing protein</fullName>
    </recommendedName>
</protein>
<dbReference type="PANTHER" id="PTHR11360:SF286">
    <property type="entry name" value="GH22266P"/>
    <property type="match status" value="1"/>
</dbReference>
<feature type="transmembrane region" description="Helical" evidence="2">
    <location>
        <begin position="694"/>
        <end position="719"/>
    </location>
</feature>
<organism evidence="3 4">
    <name type="scientific">Trichobilharzia regenti</name>
    <name type="common">Nasal bird schistosome</name>
    <dbReference type="NCBI Taxonomy" id="157069"/>
    <lineage>
        <taxon>Eukaryota</taxon>
        <taxon>Metazoa</taxon>
        <taxon>Spiralia</taxon>
        <taxon>Lophotrochozoa</taxon>
        <taxon>Platyhelminthes</taxon>
        <taxon>Trematoda</taxon>
        <taxon>Digenea</taxon>
        <taxon>Strigeidida</taxon>
        <taxon>Schistosomatoidea</taxon>
        <taxon>Schistosomatidae</taxon>
        <taxon>Trichobilharzia</taxon>
    </lineage>
</organism>
<feature type="compositionally biased region" description="Acidic residues" evidence="1">
    <location>
        <begin position="371"/>
        <end position="384"/>
    </location>
</feature>
<feature type="transmembrane region" description="Helical" evidence="2">
    <location>
        <begin position="659"/>
        <end position="682"/>
    </location>
</feature>
<accession>A0AA85IS21</accession>
<dbReference type="InterPro" id="IPR050327">
    <property type="entry name" value="Proton-linked_MCT"/>
</dbReference>
<evidence type="ECO:0000313" key="3">
    <source>
        <dbReference type="Proteomes" id="UP000050795"/>
    </source>
</evidence>
<evidence type="ECO:0008006" key="5">
    <source>
        <dbReference type="Google" id="ProtNLM"/>
    </source>
</evidence>
<feature type="compositionally biased region" description="Low complexity" evidence="1">
    <location>
        <begin position="551"/>
        <end position="573"/>
    </location>
</feature>
<evidence type="ECO:0000256" key="1">
    <source>
        <dbReference type="SAM" id="MobiDB-lite"/>
    </source>
</evidence>
<name>A0AA85IS21_TRIRE</name>
<feature type="region of interest" description="Disordered" evidence="1">
    <location>
        <begin position="298"/>
        <end position="322"/>
    </location>
</feature>
<dbReference type="InterPro" id="IPR036259">
    <property type="entry name" value="MFS_trans_sf"/>
</dbReference>
<evidence type="ECO:0000256" key="2">
    <source>
        <dbReference type="SAM" id="Phobius"/>
    </source>
</evidence>